<name>A0A5B7FX29_PORTR</name>
<reference evidence="2 3" key="1">
    <citation type="submission" date="2019-05" db="EMBL/GenBank/DDBJ databases">
        <title>Another draft genome of Portunus trituberculatus and its Hox gene families provides insights of decapod evolution.</title>
        <authorList>
            <person name="Jeong J.-H."/>
            <person name="Song I."/>
            <person name="Kim S."/>
            <person name="Choi T."/>
            <person name="Kim D."/>
            <person name="Ryu S."/>
            <person name="Kim W."/>
        </authorList>
    </citation>
    <scope>NUCLEOTIDE SEQUENCE [LARGE SCALE GENOMIC DNA]</scope>
    <source>
        <tissue evidence="2">Muscle</tissue>
    </source>
</reference>
<dbReference type="AlphaFoldDB" id="A0A5B7FX29"/>
<dbReference type="EMBL" id="VSRR010009160">
    <property type="protein sequence ID" value="MPC49885.1"/>
    <property type="molecule type" value="Genomic_DNA"/>
</dbReference>
<organism evidence="2 3">
    <name type="scientific">Portunus trituberculatus</name>
    <name type="common">Swimming crab</name>
    <name type="synonym">Neptunus trituberculatus</name>
    <dbReference type="NCBI Taxonomy" id="210409"/>
    <lineage>
        <taxon>Eukaryota</taxon>
        <taxon>Metazoa</taxon>
        <taxon>Ecdysozoa</taxon>
        <taxon>Arthropoda</taxon>
        <taxon>Crustacea</taxon>
        <taxon>Multicrustacea</taxon>
        <taxon>Malacostraca</taxon>
        <taxon>Eumalacostraca</taxon>
        <taxon>Eucarida</taxon>
        <taxon>Decapoda</taxon>
        <taxon>Pleocyemata</taxon>
        <taxon>Brachyura</taxon>
        <taxon>Eubrachyura</taxon>
        <taxon>Portunoidea</taxon>
        <taxon>Portunidae</taxon>
        <taxon>Portuninae</taxon>
        <taxon>Portunus</taxon>
    </lineage>
</organism>
<keyword evidence="3" id="KW-1185">Reference proteome</keyword>
<dbReference type="Proteomes" id="UP000324222">
    <property type="component" value="Unassembled WGS sequence"/>
</dbReference>
<proteinExistence type="predicted"/>
<accession>A0A5B7FX29</accession>
<sequence>MKSGSQKRTKKFLNYLGTSGARPVINETDRLTPAGAAQAGGGGRGVSTGIRGPTAASRGDSATVILNSYPLGPPVSALRLPLLLPHRFQRSRTTRAKWRPICGCDW</sequence>
<protein>
    <submittedName>
        <fullName evidence="2">Uncharacterized protein</fullName>
    </submittedName>
</protein>
<comment type="caution">
    <text evidence="2">The sequence shown here is derived from an EMBL/GenBank/DDBJ whole genome shotgun (WGS) entry which is preliminary data.</text>
</comment>
<gene>
    <name evidence="2" type="ORF">E2C01_043700</name>
</gene>
<evidence type="ECO:0000313" key="2">
    <source>
        <dbReference type="EMBL" id="MPC49885.1"/>
    </source>
</evidence>
<evidence type="ECO:0000313" key="3">
    <source>
        <dbReference type="Proteomes" id="UP000324222"/>
    </source>
</evidence>
<feature type="region of interest" description="Disordered" evidence="1">
    <location>
        <begin position="33"/>
        <end position="57"/>
    </location>
</feature>
<evidence type="ECO:0000256" key="1">
    <source>
        <dbReference type="SAM" id="MobiDB-lite"/>
    </source>
</evidence>